<evidence type="ECO:0000259" key="1">
    <source>
        <dbReference type="Pfam" id="PF24719"/>
    </source>
</evidence>
<feature type="domain" description="Imm33-like" evidence="1">
    <location>
        <begin position="7"/>
        <end position="112"/>
    </location>
</feature>
<keyword evidence="3" id="KW-1185">Reference proteome</keyword>
<dbReference type="Pfam" id="PF24719">
    <property type="entry name" value="Imm33-like"/>
    <property type="match status" value="1"/>
</dbReference>
<dbReference type="KEGG" id="chih:GWR21_31210"/>
<protein>
    <recommendedName>
        <fullName evidence="1">Imm33-like domain-containing protein</fullName>
    </recommendedName>
</protein>
<dbReference type="InterPro" id="IPR056509">
    <property type="entry name" value="Imm33-like"/>
</dbReference>
<evidence type="ECO:0000313" key="2">
    <source>
        <dbReference type="EMBL" id="QHS64142.1"/>
    </source>
</evidence>
<organism evidence="2 3">
    <name type="scientific">Chitinophaga agri</name>
    <dbReference type="NCBI Taxonomy" id="2703787"/>
    <lineage>
        <taxon>Bacteria</taxon>
        <taxon>Pseudomonadati</taxon>
        <taxon>Bacteroidota</taxon>
        <taxon>Chitinophagia</taxon>
        <taxon>Chitinophagales</taxon>
        <taxon>Chitinophagaceae</taxon>
        <taxon>Chitinophaga</taxon>
    </lineage>
</organism>
<accession>A0A6B9ZP99</accession>
<dbReference type="AlphaFoldDB" id="A0A6B9ZP99"/>
<name>A0A6B9ZP99_9BACT</name>
<proteinExistence type="predicted"/>
<evidence type="ECO:0000313" key="3">
    <source>
        <dbReference type="Proteomes" id="UP000476411"/>
    </source>
</evidence>
<dbReference type="EMBL" id="CP048113">
    <property type="protein sequence ID" value="QHS64142.1"/>
    <property type="molecule type" value="Genomic_DNA"/>
</dbReference>
<sequence length="118" mass="13791">MIAITGRQHAICERYTAAYVEAPFDKIIGVAIETFADKTLMPIHGLRRAKEPAHTTGWYIWAGAFSEADDFFKPMHVHHLLELYPEVLDYLGLAPGWRFLFDNEQYEDVWYDEWLLNN</sequence>
<reference evidence="2 3" key="1">
    <citation type="submission" date="2020-01" db="EMBL/GenBank/DDBJ databases">
        <title>Complete genome sequence of Chitinophaga sp. H33E-04 isolated from quinoa roots.</title>
        <authorList>
            <person name="Weon H.-Y."/>
            <person name="Lee S.A."/>
        </authorList>
    </citation>
    <scope>NUCLEOTIDE SEQUENCE [LARGE SCALE GENOMIC DNA]</scope>
    <source>
        <strain evidence="2 3">H33E-04</strain>
    </source>
</reference>
<gene>
    <name evidence="2" type="ORF">GWR21_31210</name>
</gene>
<dbReference type="Proteomes" id="UP000476411">
    <property type="component" value="Chromosome"/>
</dbReference>